<name>A0A229SR65_9PSEU</name>
<evidence type="ECO:0000313" key="2">
    <source>
        <dbReference type="Proteomes" id="UP000215199"/>
    </source>
</evidence>
<dbReference type="AlphaFoldDB" id="A0A229SR65"/>
<comment type="caution">
    <text evidence="1">The sequence shown here is derived from an EMBL/GenBank/DDBJ whole genome shotgun (WGS) entry which is preliminary data.</text>
</comment>
<evidence type="ECO:0000313" key="1">
    <source>
        <dbReference type="EMBL" id="OXM61348.1"/>
    </source>
</evidence>
<organism evidence="1 2">
    <name type="scientific">Amycolatopsis vastitatis</name>
    <dbReference type="NCBI Taxonomy" id="1905142"/>
    <lineage>
        <taxon>Bacteria</taxon>
        <taxon>Bacillati</taxon>
        <taxon>Actinomycetota</taxon>
        <taxon>Actinomycetes</taxon>
        <taxon>Pseudonocardiales</taxon>
        <taxon>Pseudonocardiaceae</taxon>
        <taxon>Amycolatopsis</taxon>
    </lineage>
</organism>
<reference evidence="2" key="1">
    <citation type="submission" date="2017-07" db="EMBL/GenBank/DDBJ databases">
        <title>Comparative genome mining reveals phylogenetic distribution patterns of secondary metabolites in Amycolatopsis.</title>
        <authorList>
            <person name="Adamek M."/>
            <person name="Alanjary M."/>
            <person name="Sales-Ortells H."/>
            <person name="Goodfellow M."/>
            <person name="Bull A.T."/>
            <person name="Kalinowski J."/>
            <person name="Ziemert N."/>
        </authorList>
    </citation>
    <scope>NUCLEOTIDE SEQUENCE [LARGE SCALE GENOMIC DNA]</scope>
    <source>
        <strain evidence="2">H5</strain>
    </source>
</reference>
<dbReference type="Proteomes" id="UP000215199">
    <property type="component" value="Unassembled WGS sequence"/>
</dbReference>
<protein>
    <submittedName>
        <fullName evidence="1">Uncharacterized protein</fullName>
    </submittedName>
</protein>
<sequence>MKRGDVWLQLWPRGANPGVIGGNGEVIVWRLGGPVVLGRVPNQYRYRAYETPTGIAVATSPGSGVLEPWNGCPPTSVPT</sequence>
<gene>
    <name evidence="1" type="ORF">CF165_38355</name>
</gene>
<proteinExistence type="predicted"/>
<accession>A0A229SR65</accession>
<keyword evidence="2" id="KW-1185">Reference proteome</keyword>
<dbReference type="EMBL" id="NMUL01000047">
    <property type="protein sequence ID" value="OXM61348.1"/>
    <property type="molecule type" value="Genomic_DNA"/>
</dbReference>